<protein>
    <recommendedName>
        <fullName evidence="1">DUF6570 domain-containing protein</fullName>
    </recommendedName>
</protein>
<dbReference type="Pfam" id="PF20209">
    <property type="entry name" value="DUF6570"/>
    <property type="match status" value="1"/>
</dbReference>
<organism evidence="2 3">
    <name type="scientific">Suillus discolor</name>
    <dbReference type="NCBI Taxonomy" id="1912936"/>
    <lineage>
        <taxon>Eukaryota</taxon>
        <taxon>Fungi</taxon>
        <taxon>Dikarya</taxon>
        <taxon>Basidiomycota</taxon>
        <taxon>Agaricomycotina</taxon>
        <taxon>Agaricomycetes</taxon>
        <taxon>Agaricomycetidae</taxon>
        <taxon>Boletales</taxon>
        <taxon>Suillineae</taxon>
        <taxon>Suillaceae</taxon>
        <taxon>Suillus</taxon>
    </lineage>
</organism>
<feature type="domain" description="DUF6570" evidence="1">
    <location>
        <begin position="32"/>
        <end position="165"/>
    </location>
</feature>
<dbReference type="RefSeq" id="XP_041291500.1">
    <property type="nucleotide sequence ID" value="XM_041440541.1"/>
</dbReference>
<reference evidence="2" key="1">
    <citation type="journal article" date="2020" name="New Phytol.">
        <title>Comparative genomics reveals dynamic genome evolution in host specialist ectomycorrhizal fungi.</title>
        <authorList>
            <person name="Lofgren L.A."/>
            <person name="Nguyen N.H."/>
            <person name="Vilgalys R."/>
            <person name="Ruytinx J."/>
            <person name="Liao H.L."/>
            <person name="Branco S."/>
            <person name="Kuo A."/>
            <person name="LaButti K."/>
            <person name="Lipzen A."/>
            <person name="Andreopoulos W."/>
            <person name="Pangilinan J."/>
            <person name="Riley R."/>
            <person name="Hundley H."/>
            <person name="Na H."/>
            <person name="Barry K."/>
            <person name="Grigoriev I.V."/>
            <person name="Stajich J.E."/>
            <person name="Kennedy P.G."/>
        </authorList>
    </citation>
    <scope>NUCLEOTIDE SEQUENCE</scope>
    <source>
        <strain evidence="2">FC423</strain>
    </source>
</reference>
<dbReference type="EMBL" id="JABBWM010000036">
    <property type="protein sequence ID" value="KAG2106190.1"/>
    <property type="molecule type" value="Genomic_DNA"/>
</dbReference>
<dbReference type="InterPro" id="IPR046700">
    <property type="entry name" value="DUF6570"/>
</dbReference>
<proteinExistence type="predicted"/>
<dbReference type="AlphaFoldDB" id="A0A9P7F3W6"/>
<evidence type="ECO:0000313" key="2">
    <source>
        <dbReference type="EMBL" id="KAG2106190.1"/>
    </source>
</evidence>
<evidence type="ECO:0000259" key="1">
    <source>
        <dbReference type="Pfam" id="PF20209"/>
    </source>
</evidence>
<name>A0A9P7F3W6_9AGAM</name>
<comment type="caution">
    <text evidence="2">The sequence shown here is derived from an EMBL/GenBank/DDBJ whole genome shotgun (WGS) entry which is preliminary data.</text>
</comment>
<feature type="non-terminal residue" evidence="2">
    <location>
        <position position="1"/>
    </location>
</feature>
<evidence type="ECO:0000313" key="3">
    <source>
        <dbReference type="Proteomes" id="UP000823399"/>
    </source>
</evidence>
<gene>
    <name evidence="2" type="ORF">F5147DRAFT_761758</name>
</gene>
<accession>A0A9P7F3W6</accession>
<dbReference type="OrthoDB" id="3257061at2759"/>
<dbReference type="GeneID" id="64702800"/>
<sequence length="305" mass="33975">MLEKAGVFVDDSAVPRISICSACHVSLSKLSCIPRFALANNLYRGELPSRFHGLTWVEEKICAIYCVTAHVARLFQSSDPSQPRVFHGNTCAHDMNVVSTALVLPRTPADVNGLLSVIFVGPGKFDPAKAGTVFRVRKHMIWQFLLWLKHHNRLYSIVTLDLDALSLYPEDDVLPGLSDRVVEDHKLDPNTVFQQETAGFSVHPANLLYHSDERMGVSDPESDKISGRTFTAAALRNLYSHSGSQPDLIIHRGSQAINEYNNPSLLLGMYPTLFPCGIGGFEDELRFTALSFQQQAQYYLNLADR</sequence>
<dbReference type="Proteomes" id="UP000823399">
    <property type="component" value="Unassembled WGS sequence"/>
</dbReference>
<keyword evidence="3" id="KW-1185">Reference proteome</keyword>